<dbReference type="EMBL" id="CABIKO010001040">
    <property type="protein sequence ID" value="VVA40669.1"/>
    <property type="molecule type" value="Genomic_DNA"/>
</dbReference>
<dbReference type="Proteomes" id="UP000327085">
    <property type="component" value="Chromosome 2"/>
</dbReference>
<feature type="compositionally biased region" description="Basic and acidic residues" evidence="1">
    <location>
        <begin position="46"/>
        <end position="57"/>
    </location>
</feature>
<sequence>DLFSSSCSCRFDPDLPTNPTAIGGDGDRSKCTSCSKAPDDDDKEDCSELNHPDDTTTRTECAACSKGDSELCSQVLTLRQGLQPCSGDSPTPTAGL</sequence>
<protein>
    <submittedName>
        <fullName evidence="2">PREDICTED: LOC18786838 isoform</fullName>
    </submittedName>
</protein>
<gene>
    <name evidence="2" type="ORF">ALMOND_2B016522</name>
</gene>
<reference evidence="3" key="1">
    <citation type="journal article" date="2020" name="Plant J.">
        <title>Transposons played a major role in the diversification between the closely related almond and peach genomes: results from the almond genome sequence.</title>
        <authorList>
            <person name="Alioto T."/>
            <person name="Alexiou K.G."/>
            <person name="Bardil A."/>
            <person name="Barteri F."/>
            <person name="Castanera R."/>
            <person name="Cruz F."/>
            <person name="Dhingra A."/>
            <person name="Duval H."/>
            <person name="Fernandez I Marti A."/>
            <person name="Frias L."/>
            <person name="Galan B."/>
            <person name="Garcia J.L."/>
            <person name="Howad W."/>
            <person name="Gomez-Garrido J."/>
            <person name="Gut M."/>
            <person name="Julca I."/>
            <person name="Morata J."/>
            <person name="Puigdomenech P."/>
            <person name="Ribeca P."/>
            <person name="Rubio Cabetas M.J."/>
            <person name="Vlasova A."/>
            <person name="Wirthensohn M."/>
            <person name="Garcia-Mas J."/>
            <person name="Gabaldon T."/>
            <person name="Casacuberta J.M."/>
            <person name="Arus P."/>
        </authorList>
    </citation>
    <scope>NUCLEOTIDE SEQUENCE [LARGE SCALE GENOMIC DNA]</scope>
    <source>
        <strain evidence="3">cv. Texas</strain>
    </source>
</reference>
<dbReference type="AlphaFoldDB" id="A0A5E4GLI3"/>
<dbReference type="Gramene" id="VVA40669">
    <property type="protein sequence ID" value="VVA40669"/>
    <property type="gene ID" value="Prudul26B016522"/>
</dbReference>
<evidence type="ECO:0000313" key="3">
    <source>
        <dbReference type="Proteomes" id="UP000327085"/>
    </source>
</evidence>
<evidence type="ECO:0000313" key="2">
    <source>
        <dbReference type="EMBL" id="VVA40669.1"/>
    </source>
</evidence>
<proteinExistence type="predicted"/>
<accession>A0A5E4GLI3</accession>
<organism evidence="2 3">
    <name type="scientific">Prunus dulcis</name>
    <name type="common">Almond</name>
    <name type="synonym">Amygdalus dulcis</name>
    <dbReference type="NCBI Taxonomy" id="3755"/>
    <lineage>
        <taxon>Eukaryota</taxon>
        <taxon>Viridiplantae</taxon>
        <taxon>Streptophyta</taxon>
        <taxon>Embryophyta</taxon>
        <taxon>Tracheophyta</taxon>
        <taxon>Spermatophyta</taxon>
        <taxon>Magnoliopsida</taxon>
        <taxon>eudicotyledons</taxon>
        <taxon>Gunneridae</taxon>
        <taxon>Pentapetalae</taxon>
        <taxon>rosids</taxon>
        <taxon>fabids</taxon>
        <taxon>Rosales</taxon>
        <taxon>Rosaceae</taxon>
        <taxon>Amygdaloideae</taxon>
        <taxon>Amygdaleae</taxon>
        <taxon>Prunus</taxon>
    </lineage>
</organism>
<feature type="non-terminal residue" evidence="2">
    <location>
        <position position="1"/>
    </location>
</feature>
<name>A0A5E4GLI3_PRUDU</name>
<dbReference type="InParanoid" id="A0A5E4GLI3"/>
<evidence type="ECO:0000256" key="1">
    <source>
        <dbReference type="SAM" id="MobiDB-lite"/>
    </source>
</evidence>
<feature type="region of interest" description="Disordered" evidence="1">
    <location>
        <begin position="35"/>
        <end position="59"/>
    </location>
</feature>